<protein>
    <submittedName>
        <fullName evidence="1">HAD superfamily hydrolase (TIGR01509 family)</fullName>
    </submittedName>
</protein>
<dbReference type="RefSeq" id="WP_343045408.1">
    <property type="nucleotide sequence ID" value="NZ_BAABLC010000004.1"/>
</dbReference>
<dbReference type="AlphaFoldDB" id="A0A7Y9JNS4"/>
<proteinExistence type="predicted"/>
<sequence length="235" mass="25188">MSSNPARPQRPSAVLWDMDGTLVDTESYWMTAETALVREHGGEWTHEQAMQLVGNGLIDSGRILRDAGVDLEPAEIVDVLTDRVRGLLARDGVPFRPGARELLLALRGAGIPTALVTMSLRRMAEDIVALIDFPAFELIVAGDDVARPKPFPDAYLHAASQLEIEPSRALALEDSPTGLRSALSAGTVAVGIPHIVPLDGCGAHELWATLKGRGVDDVVAAFDRHRTTGTDGSDR</sequence>
<dbReference type="InterPro" id="IPR023198">
    <property type="entry name" value="PGP-like_dom2"/>
</dbReference>
<dbReference type="Gene3D" id="1.10.150.240">
    <property type="entry name" value="Putative phosphatase, domain 2"/>
    <property type="match status" value="1"/>
</dbReference>
<dbReference type="PANTHER" id="PTHR18901:SF38">
    <property type="entry name" value="PSEUDOURIDINE-5'-PHOSPHATASE"/>
    <property type="match status" value="1"/>
</dbReference>
<dbReference type="PRINTS" id="PR00413">
    <property type="entry name" value="HADHALOGNASE"/>
</dbReference>
<comment type="caution">
    <text evidence="1">The sequence shown here is derived from an EMBL/GenBank/DDBJ whole genome shotgun (WGS) entry which is preliminary data.</text>
</comment>
<dbReference type="PANTHER" id="PTHR18901">
    <property type="entry name" value="2-DEOXYGLUCOSE-6-PHOSPHATE PHOSPHATASE 2"/>
    <property type="match status" value="1"/>
</dbReference>
<evidence type="ECO:0000313" key="2">
    <source>
        <dbReference type="Proteomes" id="UP000552045"/>
    </source>
</evidence>
<keyword evidence="1" id="KW-0378">Hydrolase</keyword>
<gene>
    <name evidence="1" type="ORF">BKA02_002471</name>
</gene>
<name>A0A7Y9JNS4_9MICO</name>
<dbReference type="InterPro" id="IPR036412">
    <property type="entry name" value="HAD-like_sf"/>
</dbReference>
<dbReference type="InterPro" id="IPR006439">
    <property type="entry name" value="HAD-SF_hydro_IA"/>
</dbReference>
<dbReference type="SUPFAM" id="SSF56784">
    <property type="entry name" value="HAD-like"/>
    <property type="match status" value="1"/>
</dbReference>
<dbReference type="SFLD" id="SFLDG01129">
    <property type="entry name" value="C1.5:_HAD__Beta-PGM__Phosphata"/>
    <property type="match status" value="1"/>
</dbReference>
<dbReference type="Proteomes" id="UP000552045">
    <property type="component" value="Unassembled WGS sequence"/>
</dbReference>
<organism evidence="1 2">
    <name type="scientific">Microbacterium pseudoresistens</name>
    <dbReference type="NCBI Taxonomy" id="640634"/>
    <lineage>
        <taxon>Bacteria</taxon>
        <taxon>Bacillati</taxon>
        <taxon>Actinomycetota</taxon>
        <taxon>Actinomycetes</taxon>
        <taxon>Micrococcales</taxon>
        <taxon>Microbacteriaceae</taxon>
        <taxon>Microbacterium</taxon>
    </lineage>
</organism>
<dbReference type="Gene3D" id="3.40.50.1000">
    <property type="entry name" value="HAD superfamily/HAD-like"/>
    <property type="match status" value="1"/>
</dbReference>
<dbReference type="InterPro" id="IPR023214">
    <property type="entry name" value="HAD_sf"/>
</dbReference>
<evidence type="ECO:0000313" key="1">
    <source>
        <dbReference type="EMBL" id="NYD55416.1"/>
    </source>
</evidence>
<dbReference type="SFLD" id="SFLDS00003">
    <property type="entry name" value="Haloacid_Dehalogenase"/>
    <property type="match status" value="1"/>
</dbReference>
<dbReference type="CDD" id="cd07505">
    <property type="entry name" value="HAD_BPGM-like"/>
    <property type="match status" value="1"/>
</dbReference>
<dbReference type="Pfam" id="PF00702">
    <property type="entry name" value="Hydrolase"/>
    <property type="match status" value="1"/>
</dbReference>
<dbReference type="NCBIfam" id="TIGR01509">
    <property type="entry name" value="HAD-SF-IA-v3"/>
    <property type="match status" value="1"/>
</dbReference>
<dbReference type="EMBL" id="JACCBH010000001">
    <property type="protein sequence ID" value="NYD55416.1"/>
    <property type="molecule type" value="Genomic_DNA"/>
</dbReference>
<accession>A0A7Y9JNS4</accession>
<dbReference type="GO" id="GO:0016787">
    <property type="term" value="F:hydrolase activity"/>
    <property type="evidence" value="ECO:0007669"/>
    <property type="project" value="UniProtKB-KW"/>
</dbReference>
<keyword evidence="2" id="KW-1185">Reference proteome</keyword>
<reference evidence="1 2" key="1">
    <citation type="submission" date="2020-07" db="EMBL/GenBank/DDBJ databases">
        <title>Sequencing the genomes of 1000 actinobacteria strains.</title>
        <authorList>
            <person name="Klenk H.-P."/>
        </authorList>
    </citation>
    <scope>NUCLEOTIDE SEQUENCE [LARGE SCALE GENOMIC DNA]</scope>
    <source>
        <strain evidence="1 2">DSM 22185</strain>
    </source>
</reference>